<proteinExistence type="predicted"/>
<dbReference type="Proteomes" id="UP001162131">
    <property type="component" value="Unassembled WGS sequence"/>
</dbReference>
<dbReference type="EMBL" id="CAJZBQ010000037">
    <property type="protein sequence ID" value="CAG9325065.1"/>
    <property type="molecule type" value="Genomic_DNA"/>
</dbReference>
<name>A0AAU9JLJ5_9CILI</name>
<evidence type="ECO:0000313" key="1">
    <source>
        <dbReference type="EMBL" id="CAG9325065.1"/>
    </source>
</evidence>
<organism evidence="1 2">
    <name type="scientific">Blepharisma stoltei</name>
    <dbReference type="NCBI Taxonomy" id="1481888"/>
    <lineage>
        <taxon>Eukaryota</taxon>
        <taxon>Sar</taxon>
        <taxon>Alveolata</taxon>
        <taxon>Ciliophora</taxon>
        <taxon>Postciliodesmatophora</taxon>
        <taxon>Heterotrichea</taxon>
        <taxon>Heterotrichida</taxon>
        <taxon>Blepharismidae</taxon>
        <taxon>Blepharisma</taxon>
    </lineage>
</organism>
<sequence length="280" mass="32624">MSRSTPILPPLKSPLQARTKLDSFVSNLNTFQRELHNYKEETFLSLPGINTFRSLPPLAEERFDKNFNLSLTYKLGKKRIEQEKRKEERAKKIEKEKNLLMIIHDDNPTNKKYMTYDMFSDKENYKILKSKRRKFGVNKKKLKKSRMNNQYFQTPQANYKFKRGREKTITTQTVAKCLNTIFFNYAYRNSPRNLTNAISKEIDGSLSRSPSYEGSLPITECISPDMENTDELMTLKSMNQNELADCIKRAIQKTMMEASDLKSKLNRLKITKASGTVVNS</sequence>
<evidence type="ECO:0000313" key="2">
    <source>
        <dbReference type="Proteomes" id="UP001162131"/>
    </source>
</evidence>
<protein>
    <submittedName>
        <fullName evidence="1">Uncharacterized protein</fullName>
    </submittedName>
</protein>
<reference evidence="1" key="1">
    <citation type="submission" date="2021-09" db="EMBL/GenBank/DDBJ databases">
        <authorList>
            <consortium name="AG Swart"/>
            <person name="Singh M."/>
            <person name="Singh A."/>
            <person name="Seah K."/>
            <person name="Emmerich C."/>
        </authorList>
    </citation>
    <scope>NUCLEOTIDE SEQUENCE</scope>
    <source>
        <strain evidence="1">ATCC30299</strain>
    </source>
</reference>
<gene>
    <name evidence="1" type="ORF">BSTOLATCC_MIC37811</name>
</gene>
<keyword evidence="2" id="KW-1185">Reference proteome</keyword>
<comment type="caution">
    <text evidence="1">The sequence shown here is derived from an EMBL/GenBank/DDBJ whole genome shotgun (WGS) entry which is preliminary data.</text>
</comment>
<dbReference type="AlphaFoldDB" id="A0AAU9JLJ5"/>
<accession>A0AAU9JLJ5</accession>